<evidence type="ECO:0000313" key="2">
    <source>
        <dbReference type="EMBL" id="KAK4182944.1"/>
    </source>
</evidence>
<sequence>MHSGLTLALITASATQAVAQLAGKVAAISQPGVEKLSVGKDGVNGPGLNTLPLPHYTITKRTNGLLPEPCVNIAAMPEYAANCPRSGIDVYDVLYADCAAPKVICRCGSSSDVHSPDVLAQKLGRVPLKGRQRVRVLMNVVNPGYAGAWANGADLAIVGSAYNNIQSVYLHEVGHLIDYRVGLDTEPKTQPWSGRAGFTNAIAADQCVADEYAKMSYPEAFSQMAVIAAWDIYRETYKNLNERIRTTTCLDNQFRSAMSILNDYYKQGQWGCASAYQIQNTCVNPPCASLKTRQEIEAEASGVVFEDASKYIKAYAKSHGHNASDPTLGPAGYFHKI</sequence>
<name>A0AAN6WIX4_9PEZI</name>
<gene>
    <name evidence="2" type="ORF">QBC35DRAFT_545342</name>
</gene>
<organism evidence="2 3">
    <name type="scientific">Podospora australis</name>
    <dbReference type="NCBI Taxonomy" id="1536484"/>
    <lineage>
        <taxon>Eukaryota</taxon>
        <taxon>Fungi</taxon>
        <taxon>Dikarya</taxon>
        <taxon>Ascomycota</taxon>
        <taxon>Pezizomycotina</taxon>
        <taxon>Sordariomycetes</taxon>
        <taxon>Sordariomycetidae</taxon>
        <taxon>Sordariales</taxon>
        <taxon>Podosporaceae</taxon>
        <taxon>Podospora</taxon>
    </lineage>
</organism>
<dbReference type="AlphaFoldDB" id="A0AAN6WIX4"/>
<feature type="signal peptide" evidence="1">
    <location>
        <begin position="1"/>
        <end position="19"/>
    </location>
</feature>
<dbReference type="Proteomes" id="UP001302126">
    <property type="component" value="Unassembled WGS sequence"/>
</dbReference>
<feature type="chain" id="PRO_5043044178" description="Conidiation-specific protein 13" evidence="1">
    <location>
        <begin position="20"/>
        <end position="337"/>
    </location>
</feature>
<dbReference type="EMBL" id="MU864594">
    <property type="protein sequence ID" value="KAK4182944.1"/>
    <property type="molecule type" value="Genomic_DNA"/>
</dbReference>
<comment type="caution">
    <text evidence="2">The sequence shown here is derived from an EMBL/GenBank/DDBJ whole genome shotgun (WGS) entry which is preliminary data.</text>
</comment>
<evidence type="ECO:0008006" key="4">
    <source>
        <dbReference type="Google" id="ProtNLM"/>
    </source>
</evidence>
<evidence type="ECO:0000256" key="1">
    <source>
        <dbReference type="SAM" id="SignalP"/>
    </source>
</evidence>
<reference evidence="2" key="1">
    <citation type="journal article" date="2023" name="Mol. Phylogenet. Evol.">
        <title>Genome-scale phylogeny and comparative genomics of the fungal order Sordariales.</title>
        <authorList>
            <person name="Hensen N."/>
            <person name="Bonometti L."/>
            <person name="Westerberg I."/>
            <person name="Brannstrom I.O."/>
            <person name="Guillou S."/>
            <person name="Cros-Aarteil S."/>
            <person name="Calhoun S."/>
            <person name="Haridas S."/>
            <person name="Kuo A."/>
            <person name="Mondo S."/>
            <person name="Pangilinan J."/>
            <person name="Riley R."/>
            <person name="LaButti K."/>
            <person name="Andreopoulos B."/>
            <person name="Lipzen A."/>
            <person name="Chen C."/>
            <person name="Yan M."/>
            <person name="Daum C."/>
            <person name="Ng V."/>
            <person name="Clum A."/>
            <person name="Steindorff A."/>
            <person name="Ohm R.A."/>
            <person name="Martin F."/>
            <person name="Silar P."/>
            <person name="Natvig D.O."/>
            <person name="Lalanne C."/>
            <person name="Gautier V."/>
            <person name="Ament-Velasquez S.L."/>
            <person name="Kruys A."/>
            <person name="Hutchinson M.I."/>
            <person name="Powell A.J."/>
            <person name="Barry K."/>
            <person name="Miller A.N."/>
            <person name="Grigoriev I.V."/>
            <person name="Debuchy R."/>
            <person name="Gladieux P."/>
            <person name="Hiltunen Thoren M."/>
            <person name="Johannesson H."/>
        </authorList>
    </citation>
    <scope>NUCLEOTIDE SEQUENCE</scope>
    <source>
        <strain evidence="2">PSN309</strain>
    </source>
</reference>
<evidence type="ECO:0000313" key="3">
    <source>
        <dbReference type="Proteomes" id="UP001302126"/>
    </source>
</evidence>
<reference evidence="2" key="2">
    <citation type="submission" date="2023-05" db="EMBL/GenBank/DDBJ databases">
        <authorList>
            <consortium name="Lawrence Berkeley National Laboratory"/>
            <person name="Steindorff A."/>
            <person name="Hensen N."/>
            <person name="Bonometti L."/>
            <person name="Westerberg I."/>
            <person name="Brannstrom I.O."/>
            <person name="Guillou S."/>
            <person name="Cros-Aarteil S."/>
            <person name="Calhoun S."/>
            <person name="Haridas S."/>
            <person name="Kuo A."/>
            <person name="Mondo S."/>
            <person name="Pangilinan J."/>
            <person name="Riley R."/>
            <person name="Labutti K."/>
            <person name="Andreopoulos B."/>
            <person name="Lipzen A."/>
            <person name="Chen C."/>
            <person name="Yanf M."/>
            <person name="Daum C."/>
            <person name="Ng V."/>
            <person name="Clum A."/>
            <person name="Ohm R."/>
            <person name="Martin F."/>
            <person name="Silar P."/>
            <person name="Natvig D."/>
            <person name="Lalanne C."/>
            <person name="Gautier V."/>
            <person name="Ament-Velasquez S.L."/>
            <person name="Kruys A."/>
            <person name="Hutchinson M.I."/>
            <person name="Powell A.J."/>
            <person name="Barry K."/>
            <person name="Miller A.N."/>
            <person name="Grigoriev I.V."/>
            <person name="Debuchy R."/>
            <person name="Gladieux P."/>
            <person name="Thoren M.H."/>
            <person name="Johannesson H."/>
        </authorList>
    </citation>
    <scope>NUCLEOTIDE SEQUENCE</scope>
    <source>
        <strain evidence="2">PSN309</strain>
    </source>
</reference>
<accession>A0AAN6WIX4</accession>
<proteinExistence type="predicted"/>
<protein>
    <recommendedName>
        <fullName evidence="4">Conidiation-specific protein 13</fullName>
    </recommendedName>
</protein>
<keyword evidence="3" id="KW-1185">Reference proteome</keyword>
<keyword evidence="1" id="KW-0732">Signal</keyword>